<accession>A0ACC4DAV6</accession>
<reference evidence="1" key="1">
    <citation type="submission" date="2024-12" db="EMBL/GenBank/DDBJ databases">
        <title>Comparative genomics and development of molecular markers within Purpureocillium lilacinum and among Purpureocillium species.</title>
        <authorList>
            <person name="Yeh Z.-Y."/>
            <person name="Ni N.-T."/>
            <person name="Lo P.-H."/>
            <person name="Mushyakhwo K."/>
            <person name="Lin C.-F."/>
            <person name="Nai Y.-S."/>
        </authorList>
    </citation>
    <scope>NUCLEOTIDE SEQUENCE</scope>
    <source>
        <strain evidence="1">NCHU-NPUST-175</strain>
    </source>
</reference>
<dbReference type="Proteomes" id="UP001638806">
    <property type="component" value="Unassembled WGS sequence"/>
</dbReference>
<keyword evidence="2" id="KW-1185">Reference proteome</keyword>
<evidence type="ECO:0000313" key="1">
    <source>
        <dbReference type="EMBL" id="KAL3953163.1"/>
    </source>
</evidence>
<sequence length="859" mass="92317">MMQTRAKKGAVRADSPILYSASVAPGANQYYGQLVVTNLHREDSSAIAISEFLGVEFRSPAPLKTTDFWATTTPWVEITPEITSTQIDTDVFIITAKLYISGGFTFKTGDIFNWGINGDLTKDPGSWTSSFAFEVDALPDTTGIVSVKVAEAPDPALSSCEQTVTFTQGQLVQTVKALPAATIEEKIHTGTYAVTAPDLATEDETTVAAAQVDPTSVTVVSSETTDVAVTYGEVSKYSAIDVIVGDLPELSDEQLHVTIRDQSGGPPIADFTSSVNKTTSLRRLPAAGIATVSVDPIVLNNVEYSFNVQVLELSSKLFQVSFTEKNLTVKPIDTTGFVKLPIEVSTDLSLPSTIQVRLVSDAGTYTQTVPAESGSTEVAVPVAPGTYQVTAPGFLESGTVYFVHGPSSLDVASDGSTALQLTLTKGANLLVRGFPDFLSFGGCSDLTPGNQADFVAARTTSIFKYAGVDGAGDPGSNLPDDQATKQTIALARKIEAELGEGNSVLPVMISYTCNLSLGDITKQLSNVTALANSFGNYILSLTIAKSNIDADHPVPAGYVVNPDFIGACQQEKISADYAMPVREPLQTALDFRQIPDTIPDDIEDNVRGYVQAVNWLTRVVSPEVTFGWQVNLWGVGSANWMYGFDDEPAVNAKATADYVKSLGVFDGNDSPDFLAVDRYEADDFTVRSYGNSYCYGPNEWPRFFDFCQALGEALVAPIMPWQIPASHTPNINDAVNDDFDSQHWGTGGTYIFGDAAIGSDIGNVNHKLLAFEFPVYYPFMGKTVEDIFTRGEPFNWTPAALTDFPLKGIFTVLLGGGSPRASSRASDARTRLCATSSTRTWRTPSAWTDLSRRVWTRSG</sequence>
<comment type="caution">
    <text evidence="1">The sequence shown here is derived from an EMBL/GenBank/DDBJ whole genome shotgun (WGS) entry which is preliminary data.</text>
</comment>
<protein>
    <submittedName>
        <fullName evidence="1">Uncharacterized protein</fullName>
    </submittedName>
</protein>
<evidence type="ECO:0000313" key="2">
    <source>
        <dbReference type="Proteomes" id="UP001638806"/>
    </source>
</evidence>
<organism evidence="1 2">
    <name type="scientific">Purpureocillium lilacinum</name>
    <name type="common">Paecilomyces lilacinus</name>
    <dbReference type="NCBI Taxonomy" id="33203"/>
    <lineage>
        <taxon>Eukaryota</taxon>
        <taxon>Fungi</taxon>
        <taxon>Dikarya</taxon>
        <taxon>Ascomycota</taxon>
        <taxon>Pezizomycotina</taxon>
        <taxon>Sordariomycetes</taxon>
        <taxon>Hypocreomycetidae</taxon>
        <taxon>Hypocreales</taxon>
        <taxon>Ophiocordycipitaceae</taxon>
        <taxon>Purpureocillium</taxon>
    </lineage>
</organism>
<name>A0ACC4DAV6_PURLI</name>
<proteinExistence type="predicted"/>
<gene>
    <name evidence="1" type="ORF">ACCO45_013106</name>
</gene>
<dbReference type="EMBL" id="JBGNUJ010000012">
    <property type="protein sequence ID" value="KAL3953163.1"/>
    <property type="molecule type" value="Genomic_DNA"/>
</dbReference>